<feature type="repeat" description="LDL-receptor class B" evidence="4">
    <location>
        <begin position="665"/>
        <end position="707"/>
    </location>
</feature>
<dbReference type="SUPFAM" id="SSF63825">
    <property type="entry name" value="YWTD domain"/>
    <property type="match status" value="3"/>
</dbReference>
<name>A0A8C1NMI2_CYPCA</name>
<accession>A0A8C1NMI2</accession>
<feature type="repeat" description="LDL-receptor class B" evidence="4">
    <location>
        <begin position="357"/>
        <end position="399"/>
    </location>
</feature>
<dbReference type="InterPro" id="IPR000033">
    <property type="entry name" value="LDLR_classB_rpt"/>
</dbReference>
<feature type="repeat" description="LDL-receptor class B" evidence="4">
    <location>
        <begin position="443"/>
        <end position="486"/>
    </location>
</feature>
<dbReference type="Gene3D" id="2.120.10.30">
    <property type="entry name" value="TolB, C-terminal domain"/>
    <property type="match status" value="4"/>
</dbReference>
<feature type="domain" description="EGF-like" evidence="6">
    <location>
        <begin position="577"/>
        <end position="616"/>
    </location>
</feature>
<feature type="repeat" description="LDL-receptor class B" evidence="4">
    <location>
        <begin position="751"/>
        <end position="794"/>
    </location>
</feature>
<dbReference type="SMART" id="SM00135">
    <property type="entry name" value="LY"/>
    <property type="match status" value="16"/>
</dbReference>
<keyword evidence="2" id="KW-1003">Cell membrane</keyword>
<dbReference type="PANTHER" id="PTHR46513">
    <property type="entry name" value="VITELLOGENIN RECEPTOR-LIKE PROTEIN-RELATED-RELATED"/>
    <property type="match status" value="1"/>
</dbReference>
<sequence>KSRDVSGFSTLFTISPEPVLLFANRIDIRQVLPHRSEYTLLLNNLENAIALDFHHSEELVFWSDVTLDRIMRASLNGSNVEEVVSTGLESPGGLAIDWIHNKLYWTDSGTSRIEVANLDGTQRKVLLWQRMEKPRAIALKIYWTDWGNMPCIEYANMDGTNRKIIADTHLFWPNGLTIDYASHRIYWVDAKHHVIERADLDGKNRKAVISLPHPFAITVFEDSLYWTDWHTKSINSANKFTGKNQEVIRNKLHFPMDIHTLHPQRQPAGGRNRCGSNNGGCSHLCLPSNKTYTCACPTGFRKVDHYNCAQSLDKFLLFTRRTDIRRISFDNEDKLDDVIPLADIRNAVALDWDSSERYIYWTDVTTDSINRAKWDGSKQEVVVDTSLESPAGLAIDWLTHKLYWTDAGTDRIEVSNTDGSMRTVLIWENLDRPRDIVVDPIGGFMYWTDWGANPKIERAGMDASNRTVIISTNLTWPNGLAIDYSTERLYWADASIKTIEYGNFDGSGRQVLIGSQLPHPFGLTLHEDRIYWTDWQSKSIQSADKLTGLDRRTLAENLENLMDIHMFHHHRTKVQTPCSVNNGGCSHLCLLAPAPKASSCACPTGINLQADGKTCTHAMNSFLVFARRTDIRMISLDIPYFADVVLPVSVSMKNTIAIGVDAVEGKVYWSDSTLKKISRANINGSEYEDIISAGLMTTDGLAVDSVGRKIYWTDTGTNRIEVANLNGSMRKVLVWQNLDSPRAIALFHEMGYMYWTDWGEHAKLERSSMDGSDRVVLINNNLGWPNGLAVARAGSQLLWADAHTERIEASDLNGSNRRTLVSPVQHPYGLTLLGPHMYWTDWQSRSIHRADKDTGANTITVRSNLPGLMDIQAVDRASSLGFNKCGRRNGGCSHLCLPRHNVTSCACPTGILLKSDGRSCDNLPETFLLFSNQKSIILTHTMYFWLLLQIYPRDMTAFVLQGHILNDVLKIFCRAFLLYCISGMLSFVLGISGNILKLKKKFKKIHSLYWTDTGRNTIEVAHLDGTSRKVLVNNSLDEPRAILIAVLLLFVFLCEEKIKPEKYIKPLVHF</sequence>
<feature type="repeat" description="LDL-receptor class B" evidence="4">
    <location>
        <begin position="1006"/>
        <end position="1048"/>
    </location>
</feature>
<proteinExistence type="predicted"/>
<feature type="repeat" description="LDL-receptor class B" evidence="4">
    <location>
        <begin position="101"/>
        <end position="143"/>
    </location>
</feature>
<dbReference type="SUPFAM" id="SSF57196">
    <property type="entry name" value="EGF/Laminin"/>
    <property type="match status" value="3"/>
</dbReference>
<dbReference type="Ensembl" id="ENSCCRT00010104098.1">
    <property type="protein sequence ID" value="ENSCCRP00010093809.1"/>
    <property type="gene ID" value="ENSCCRG00010040836.1"/>
</dbReference>
<keyword evidence="5" id="KW-1133">Transmembrane helix</keyword>
<evidence type="ECO:0000256" key="1">
    <source>
        <dbReference type="ARBA" id="ARBA00004251"/>
    </source>
</evidence>
<reference evidence="7" key="1">
    <citation type="submission" date="2025-08" db="UniProtKB">
        <authorList>
            <consortium name="Ensembl"/>
        </authorList>
    </citation>
    <scope>IDENTIFICATION</scope>
</reference>
<dbReference type="Pfam" id="PF14670">
    <property type="entry name" value="FXa_inhibition"/>
    <property type="match status" value="3"/>
</dbReference>
<feature type="repeat" description="LDL-receptor class B" evidence="4">
    <location>
        <begin position="400"/>
        <end position="442"/>
    </location>
</feature>
<comment type="subcellular location">
    <subcellularLocation>
        <location evidence="1">Cell membrane</location>
        <topology evidence="1">Single-pass type I membrane protein</topology>
    </subcellularLocation>
</comment>
<dbReference type="Proteomes" id="UP000694427">
    <property type="component" value="Unplaced"/>
</dbReference>
<keyword evidence="5" id="KW-0812">Transmembrane</keyword>
<dbReference type="Pfam" id="PF00058">
    <property type="entry name" value="Ldl_recept_b"/>
    <property type="match status" value="13"/>
</dbReference>
<dbReference type="SMART" id="SM00181">
    <property type="entry name" value="EGF"/>
    <property type="match status" value="3"/>
</dbReference>
<dbReference type="AlphaFoldDB" id="A0A8C1NMI2"/>
<feature type="repeat" description="LDL-receptor class B" evidence="4">
    <location>
        <begin position="183"/>
        <end position="210"/>
    </location>
</feature>
<dbReference type="FunFam" id="2.120.10.30:FF:000008">
    <property type="entry name" value="Low-density lipoprotein receptor-related protein 4"/>
    <property type="match status" value="3"/>
</dbReference>
<protein>
    <submittedName>
        <fullName evidence="7">Low density lipoprotein receptor-related protein 4</fullName>
    </submittedName>
</protein>
<dbReference type="InterPro" id="IPR000742">
    <property type="entry name" value="EGF"/>
</dbReference>
<organism evidence="7 8">
    <name type="scientific">Cyprinus carpio</name>
    <name type="common">Common carp</name>
    <dbReference type="NCBI Taxonomy" id="7962"/>
    <lineage>
        <taxon>Eukaryota</taxon>
        <taxon>Metazoa</taxon>
        <taxon>Chordata</taxon>
        <taxon>Craniata</taxon>
        <taxon>Vertebrata</taxon>
        <taxon>Euteleostomi</taxon>
        <taxon>Actinopterygii</taxon>
        <taxon>Neopterygii</taxon>
        <taxon>Teleostei</taxon>
        <taxon>Ostariophysi</taxon>
        <taxon>Cypriniformes</taxon>
        <taxon>Cyprinidae</taxon>
        <taxon>Cyprininae</taxon>
        <taxon>Cyprinus</taxon>
    </lineage>
</organism>
<evidence type="ECO:0000256" key="2">
    <source>
        <dbReference type="ARBA" id="ARBA00022475"/>
    </source>
</evidence>
<feature type="repeat" description="LDL-receptor class B" evidence="4">
    <location>
        <begin position="58"/>
        <end position="100"/>
    </location>
</feature>
<keyword evidence="8" id="KW-1185">Reference proteome</keyword>
<keyword evidence="5" id="KW-0472">Membrane</keyword>
<dbReference type="InterPro" id="IPR050778">
    <property type="entry name" value="Cueball_EGF_LRP_Nidogen"/>
</dbReference>
<feature type="repeat" description="LDL-receptor class B" evidence="4">
    <location>
        <begin position="795"/>
        <end position="836"/>
    </location>
</feature>
<reference evidence="7" key="2">
    <citation type="submission" date="2025-09" db="UniProtKB">
        <authorList>
            <consortium name="Ensembl"/>
        </authorList>
    </citation>
    <scope>IDENTIFICATION</scope>
</reference>
<evidence type="ECO:0000256" key="4">
    <source>
        <dbReference type="PROSITE-ProRule" id="PRU00461"/>
    </source>
</evidence>
<feature type="transmembrane region" description="Helical" evidence="5">
    <location>
        <begin position="976"/>
        <end position="996"/>
    </location>
</feature>
<feature type="repeat" description="LDL-receptor class B" evidence="4">
    <location>
        <begin position="708"/>
        <end position="750"/>
    </location>
</feature>
<feature type="domain" description="EGF-like" evidence="6">
    <location>
        <begin position="273"/>
        <end position="309"/>
    </location>
</feature>
<dbReference type="PROSITE" id="PS51120">
    <property type="entry name" value="LDLRB"/>
    <property type="match status" value="12"/>
</dbReference>
<evidence type="ECO:0000313" key="7">
    <source>
        <dbReference type="Ensembl" id="ENSCCRP00010093809.1"/>
    </source>
</evidence>
<dbReference type="InterPro" id="IPR011042">
    <property type="entry name" value="6-blade_b-propeller_TolB-like"/>
</dbReference>
<evidence type="ECO:0000313" key="8">
    <source>
        <dbReference type="Proteomes" id="UP000694427"/>
    </source>
</evidence>
<dbReference type="PANTHER" id="PTHR46513:SF44">
    <property type="entry name" value="LDL RECEPTOR RELATED PROTEIN 4"/>
    <property type="match status" value="1"/>
</dbReference>
<dbReference type="GO" id="GO:0005886">
    <property type="term" value="C:plasma membrane"/>
    <property type="evidence" value="ECO:0007669"/>
    <property type="project" value="UniProtKB-SubCell"/>
</dbReference>
<keyword evidence="3" id="KW-0732">Signal</keyword>
<feature type="domain" description="EGF-like" evidence="6">
    <location>
        <begin position="884"/>
        <end position="921"/>
    </location>
</feature>
<evidence type="ECO:0000259" key="6">
    <source>
        <dbReference type="SMART" id="SM00181"/>
    </source>
</evidence>
<evidence type="ECO:0000256" key="5">
    <source>
        <dbReference type="SAM" id="Phobius"/>
    </source>
</evidence>
<dbReference type="Gene3D" id="2.10.25.10">
    <property type="entry name" value="Laminin"/>
    <property type="match status" value="1"/>
</dbReference>
<evidence type="ECO:0000256" key="3">
    <source>
        <dbReference type="ARBA" id="ARBA00022729"/>
    </source>
</evidence>
<feature type="repeat" description="LDL-receptor class B" evidence="4">
    <location>
        <begin position="487"/>
        <end position="529"/>
    </location>
</feature>